<dbReference type="RefSeq" id="WP_091898637.1">
    <property type="nucleotide sequence ID" value="NZ_FOSJ01000070.1"/>
</dbReference>
<sequence>MSKIEILKEEELVFLKDNLHLYVNDFNSSTNKELIKSIGHNPFVQSKFEMEELDLKISNKFQGDLEYENVIKVYTELKYLTNSQASDERLWAGLCLTKFWDYTKIRWNIEENIHVNNVKNHYFFGYGAKRSLTRNAISRLWWIGRLTYDHTANNPYELTELVCRNSNFIQDTLERNFSNNPKIILPFLRGVKRAELDGLILSKTSFKRLAIYLNLLGGTYILDVIPKKVIEEKVYVYAMKGMKEYETRNSITRQ</sequence>
<reference evidence="2" key="1">
    <citation type="submission" date="2016-10" db="EMBL/GenBank/DDBJ databases">
        <authorList>
            <person name="Varghese N."/>
            <person name="Submissions S."/>
        </authorList>
    </citation>
    <scope>NUCLEOTIDE SEQUENCE [LARGE SCALE GENOMIC DNA]</scope>
    <source>
        <strain evidence="2">DSM 16108</strain>
    </source>
</reference>
<evidence type="ECO:0000313" key="1">
    <source>
        <dbReference type="EMBL" id="SFK67296.1"/>
    </source>
</evidence>
<dbReference type="AlphaFoldDB" id="A0A1I4BH69"/>
<name>A0A1I4BH69_9LACT</name>
<accession>A0A1I4BH69</accession>
<evidence type="ECO:0000313" key="2">
    <source>
        <dbReference type="Proteomes" id="UP000199589"/>
    </source>
</evidence>
<keyword evidence="2" id="KW-1185">Reference proteome</keyword>
<proteinExistence type="predicted"/>
<dbReference type="Pfam" id="PF19866">
    <property type="entry name" value="DUF6339"/>
    <property type="match status" value="1"/>
</dbReference>
<protein>
    <submittedName>
        <fullName evidence="1">Uncharacterized protein</fullName>
    </submittedName>
</protein>
<dbReference type="Proteomes" id="UP000199589">
    <property type="component" value="Unassembled WGS sequence"/>
</dbReference>
<dbReference type="OrthoDB" id="86327at2"/>
<dbReference type="InterPro" id="IPR045920">
    <property type="entry name" value="DUF6339"/>
</dbReference>
<gene>
    <name evidence="1" type="ORF">SAMN04488569_10705</name>
</gene>
<dbReference type="EMBL" id="FOSJ01000070">
    <property type="protein sequence ID" value="SFK67296.1"/>
    <property type="molecule type" value="Genomic_DNA"/>
</dbReference>
<organism evidence="1 2">
    <name type="scientific">Marinilactibacillus piezotolerans</name>
    <dbReference type="NCBI Taxonomy" id="258723"/>
    <lineage>
        <taxon>Bacteria</taxon>
        <taxon>Bacillati</taxon>
        <taxon>Bacillota</taxon>
        <taxon>Bacilli</taxon>
        <taxon>Lactobacillales</taxon>
        <taxon>Carnobacteriaceae</taxon>
        <taxon>Marinilactibacillus</taxon>
    </lineage>
</organism>